<dbReference type="SUPFAM" id="SSF52096">
    <property type="entry name" value="ClpP/crotonase"/>
    <property type="match status" value="1"/>
</dbReference>
<dbReference type="GO" id="GO:0004175">
    <property type="term" value="F:endopeptidase activity"/>
    <property type="evidence" value="ECO:0007669"/>
    <property type="project" value="TreeGrafter"/>
</dbReference>
<dbReference type="GO" id="GO:0006508">
    <property type="term" value="P:proteolysis"/>
    <property type="evidence" value="ECO:0007669"/>
    <property type="project" value="UniProtKB-KW"/>
</dbReference>
<gene>
    <name evidence="3" type="ORF">SAMN05216261_0027</name>
</gene>
<dbReference type="GO" id="GO:0007165">
    <property type="term" value="P:signal transduction"/>
    <property type="evidence" value="ECO:0007669"/>
    <property type="project" value="TreeGrafter"/>
</dbReference>
<accession>A0A1M5ZXP2</accession>
<dbReference type="AlphaFoldDB" id="A0A1M5ZXP2"/>
<protein>
    <submittedName>
        <fullName evidence="3">C-terminal processing protease CtpA/Prc, contains a PDZ domain</fullName>
    </submittedName>
</protein>
<feature type="chain" id="PRO_5009915521" evidence="1">
    <location>
        <begin position="22"/>
        <end position="490"/>
    </location>
</feature>
<dbReference type="InterPro" id="IPR036034">
    <property type="entry name" value="PDZ_sf"/>
</dbReference>
<organism evidence="3 4">
    <name type="scientific">Algibacter luteus</name>
    <dbReference type="NCBI Taxonomy" id="1178825"/>
    <lineage>
        <taxon>Bacteria</taxon>
        <taxon>Pseudomonadati</taxon>
        <taxon>Bacteroidota</taxon>
        <taxon>Flavobacteriia</taxon>
        <taxon>Flavobacteriales</taxon>
        <taxon>Flavobacteriaceae</taxon>
        <taxon>Algibacter</taxon>
    </lineage>
</organism>
<sequence>MKNYKALILLLIVSFSFFNCFEDNDDIGVTANQINDFVWKGMNLFYLYKDDVPDLGNTRFSSDAEYASFLNTFSTPPGLFESLVYDRQNVDRFSWIVDDYIALEQLLDGVTASNGMEFQVFRFALSDTNRYGIVTHVLPNTDAAAKGIKRGDIFYGIDGIQLTGSNLSDLTNQDNYTINIGIYNDNGTEDTTDDTVDTTSESIALSKSQYSENPIHVNTVIDVNGIKIGYLMYNGFTGTETYNNALNTVFAGFKSTGVNELVVDLRYNSGGSVESAVLLGSLITGQFEGDVFSKEQWNSEFQEAFESQNPEALINNFVGSYKGNLLNSLNLSKVYFLTTGRSASASELVINSLRPYIDVVQIGTTTTGKYQASTIVYDSANFGREGANQGHSYAMLPLIYKSVNAVGNTDYFDGLEPDILISEQVRNLGVLGNENERFLAAAISDITGEGRFIQEKQNSELEFTFSSKDYIPAGLGMYSNKELPSGLLKR</sequence>
<proteinExistence type="predicted"/>
<dbReference type="RefSeq" id="WP_019387135.1">
    <property type="nucleotide sequence ID" value="NZ_ALIH01000004.1"/>
</dbReference>
<keyword evidence="4" id="KW-1185">Reference proteome</keyword>
<keyword evidence="3" id="KW-0378">Hydrolase</keyword>
<keyword evidence="1" id="KW-0732">Signal</keyword>
<dbReference type="GO" id="GO:0008236">
    <property type="term" value="F:serine-type peptidase activity"/>
    <property type="evidence" value="ECO:0007669"/>
    <property type="project" value="InterPro"/>
</dbReference>
<dbReference type="PANTHER" id="PTHR32060">
    <property type="entry name" value="TAIL-SPECIFIC PROTEASE"/>
    <property type="match status" value="1"/>
</dbReference>
<evidence type="ECO:0000313" key="3">
    <source>
        <dbReference type="EMBL" id="SHI28992.1"/>
    </source>
</evidence>
<dbReference type="CDD" id="cd07561">
    <property type="entry name" value="Peptidase_S41_CPP_like"/>
    <property type="match status" value="1"/>
</dbReference>
<reference evidence="3 4" key="1">
    <citation type="submission" date="2016-11" db="EMBL/GenBank/DDBJ databases">
        <authorList>
            <person name="Jaros S."/>
            <person name="Januszkiewicz K."/>
            <person name="Wedrychowicz H."/>
        </authorList>
    </citation>
    <scope>NUCLEOTIDE SEQUENCE [LARGE SCALE GENOMIC DNA]</scope>
    <source>
        <strain evidence="3 4">CGMCC 1.12213</strain>
    </source>
</reference>
<dbReference type="GO" id="GO:0030288">
    <property type="term" value="C:outer membrane-bounded periplasmic space"/>
    <property type="evidence" value="ECO:0007669"/>
    <property type="project" value="TreeGrafter"/>
</dbReference>
<dbReference type="SUPFAM" id="SSF50156">
    <property type="entry name" value="PDZ domain-like"/>
    <property type="match status" value="1"/>
</dbReference>
<dbReference type="InterPro" id="IPR005151">
    <property type="entry name" value="Tail-specific_protease"/>
</dbReference>
<dbReference type="eggNOG" id="COG0793">
    <property type="taxonomic scope" value="Bacteria"/>
</dbReference>
<dbReference type="Gene3D" id="3.90.226.10">
    <property type="entry name" value="2-enoyl-CoA Hydratase, Chain A, domain 1"/>
    <property type="match status" value="1"/>
</dbReference>
<dbReference type="InterPro" id="IPR041613">
    <property type="entry name" value="Pept_S41_N"/>
</dbReference>
<dbReference type="Pfam" id="PF18294">
    <property type="entry name" value="Pept_S41_N"/>
    <property type="match status" value="1"/>
</dbReference>
<dbReference type="SMART" id="SM00245">
    <property type="entry name" value="TSPc"/>
    <property type="match status" value="1"/>
</dbReference>
<feature type="signal peptide" evidence="1">
    <location>
        <begin position="1"/>
        <end position="21"/>
    </location>
</feature>
<name>A0A1M5ZXP2_9FLAO</name>
<dbReference type="Pfam" id="PF03572">
    <property type="entry name" value="Peptidase_S41"/>
    <property type="match status" value="1"/>
</dbReference>
<dbReference type="Gene3D" id="3.30.750.170">
    <property type="match status" value="1"/>
</dbReference>
<dbReference type="PANTHER" id="PTHR32060:SF30">
    <property type="entry name" value="CARBOXY-TERMINAL PROCESSING PROTEASE CTPA"/>
    <property type="match status" value="1"/>
</dbReference>
<dbReference type="STRING" id="1178825.SAMN05216261_0027"/>
<dbReference type="EMBL" id="FQYK01000001">
    <property type="protein sequence ID" value="SHI28992.1"/>
    <property type="molecule type" value="Genomic_DNA"/>
</dbReference>
<evidence type="ECO:0000256" key="1">
    <source>
        <dbReference type="SAM" id="SignalP"/>
    </source>
</evidence>
<dbReference type="Proteomes" id="UP000184396">
    <property type="component" value="Unassembled WGS sequence"/>
</dbReference>
<dbReference type="OrthoDB" id="7168509at2"/>
<feature type="domain" description="Tail specific protease" evidence="2">
    <location>
        <begin position="198"/>
        <end position="422"/>
    </location>
</feature>
<evidence type="ECO:0000259" key="2">
    <source>
        <dbReference type="SMART" id="SM00245"/>
    </source>
</evidence>
<keyword evidence="3" id="KW-0645">Protease</keyword>
<dbReference type="InterPro" id="IPR029045">
    <property type="entry name" value="ClpP/crotonase-like_dom_sf"/>
</dbReference>
<evidence type="ECO:0000313" key="4">
    <source>
        <dbReference type="Proteomes" id="UP000184396"/>
    </source>
</evidence>
<dbReference type="Gene3D" id="2.30.42.10">
    <property type="match status" value="1"/>
</dbReference>